<organism evidence="2">
    <name type="scientific">mine drainage metagenome</name>
    <dbReference type="NCBI Taxonomy" id="410659"/>
    <lineage>
        <taxon>unclassified sequences</taxon>
        <taxon>metagenomes</taxon>
        <taxon>ecological metagenomes</taxon>
    </lineage>
</organism>
<reference evidence="2" key="2">
    <citation type="journal article" date="2014" name="ISME J.">
        <title>Microbial stratification in low pH oxic and suboxic macroscopic growths along an acid mine drainage.</title>
        <authorList>
            <person name="Mendez-Garcia C."/>
            <person name="Mesa V."/>
            <person name="Sprenger R.R."/>
            <person name="Richter M."/>
            <person name="Diez M.S."/>
            <person name="Solano J."/>
            <person name="Bargiela R."/>
            <person name="Golyshina O.V."/>
            <person name="Manteca A."/>
            <person name="Ramos J.L."/>
            <person name="Gallego J.R."/>
            <person name="Llorente I."/>
            <person name="Martins Dos Santos V.A."/>
            <person name="Jensen O.N."/>
            <person name="Pelaez A.I."/>
            <person name="Sanchez J."/>
            <person name="Ferrer M."/>
        </authorList>
    </citation>
    <scope>NUCLEOTIDE SEQUENCE</scope>
</reference>
<dbReference type="InterPro" id="IPR010231">
    <property type="entry name" value="SUF_FeS_clus_asmbl_SufB"/>
</dbReference>
<evidence type="ECO:0000259" key="1">
    <source>
        <dbReference type="Pfam" id="PF19295"/>
    </source>
</evidence>
<dbReference type="GO" id="GO:0016226">
    <property type="term" value="P:iron-sulfur cluster assembly"/>
    <property type="evidence" value="ECO:0007669"/>
    <property type="project" value="InterPro"/>
</dbReference>
<protein>
    <submittedName>
        <fullName evidence="2">FeS assembly protein SufB</fullName>
    </submittedName>
</protein>
<dbReference type="EMBL" id="AUZZ01007545">
    <property type="protein sequence ID" value="EQD42152.1"/>
    <property type="molecule type" value="Genomic_DNA"/>
</dbReference>
<gene>
    <name evidence="2" type="ORF">B2A_10468</name>
</gene>
<dbReference type="PANTHER" id="PTHR30508:SF1">
    <property type="entry name" value="UPF0051 PROTEIN ABCI8, CHLOROPLASTIC-RELATED"/>
    <property type="match status" value="1"/>
</dbReference>
<dbReference type="AlphaFoldDB" id="T0ZD45"/>
<sequence>MEEQFVGSNEMEYKEKYGFNDNIEYKFKTKKGLSEEVVREISHIKGEPEWMLEKRLTAYRIFRDRPTPTWGADLSKIDFDDIYYYLRPTDKKSDAWESVPDEIKKTFDKLGIPEAEKKFFAGAEAQYDSEVVYHNIKEDLRKQGVIFTDTDTAVKEYPELVKKYFSTVIPPTDNKFAALNTAVWSGGSFIYIPKGVKLSMPLQAYFRINAEKAGQFERTLIIADEGADVTYIEGCLPADEII</sequence>
<evidence type="ECO:0000313" key="2">
    <source>
        <dbReference type="EMBL" id="EQD42152.1"/>
    </source>
</evidence>
<dbReference type="Pfam" id="PF19295">
    <property type="entry name" value="SufBD_N"/>
    <property type="match status" value="1"/>
</dbReference>
<dbReference type="PANTHER" id="PTHR30508">
    <property type="entry name" value="FES CLUSTER ASSEMBLY PROTEIN SUF"/>
    <property type="match status" value="1"/>
</dbReference>
<proteinExistence type="predicted"/>
<dbReference type="InterPro" id="IPR045595">
    <property type="entry name" value="SufBD_N"/>
</dbReference>
<comment type="caution">
    <text evidence="2">The sequence shown here is derived from an EMBL/GenBank/DDBJ whole genome shotgun (WGS) entry which is preliminary data.</text>
</comment>
<dbReference type="SUPFAM" id="SSF101960">
    <property type="entry name" value="Stabilizer of iron transporter SufD"/>
    <property type="match status" value="1"/>
</dbReference>
<feature type="non-terminal residue" evidence="2">
    <location>
        <position position="242"/>
    </location>
</feature>
<dbReference type="InterPro" id="IPR055346">
    <property type="entry name" value="Fe-S_cluster_assembly_SufBD"/>
</dbReference>
<feature type="domain" description="SUF system FeS cluster assembly SufBD N-terminal" evidence="1">
    <location>
        <begin position="138"/>
        <end position="203"/>
    </location>
</feature>
<dbReference type="InterPro" id="IPR037284">
    <property type="entry name" value="SUF_FeS_clus_asmbl_SufBD_sf"/>
</dbReference>
<dbReference type="NCBIfam" id="TIGR01980">
    <property type="entry name" value="sufB"/>
    <property type="match status" value="1"/>
</dbReference>
<reference evidence="2" key="1">
    <citation type="submission" date="2013-08" db="EMBL/GenBank/DDBJ databases">
        <authorList>
            <person name="Mendez C."/>
            <person name="Richter M."/>
            <person name="Ferrer M."/>
            <person name="Sanchez J."/>
        </authorList>
    </citation>
    <scope>NUCLEOTIDE SEQUENCE</scope>
</reference>
<name>T0ZD45_9ZZZZ</name>
<accession>T0ZD45</accession>